<sequence length="63" mass="7412">MRSFMRVGTRVSLRNQKVIMTTKPTSEFWKEVQALNRAIGAGKSEHFFKEYYLSRTRGSRARN</sequence>
<organism evidence="1 2">
    <name type="scientific">Oceanobacillus indicireducens</name>
    <dbReference type="NCBI Taxonomy" id="1004261"/>
    <lineage>
        <taxon>Bacteria</taxon>
        <taxon>Bacillati</taxon>
        <taxon>Bacillota</taxon>
        <taxon>Bacilli</taxon>
        <taxon>Bacillales</taxon>
        <taxon>Bacillaceae</taxon>
        <taxon>Oceanobacillus</taxon>
    </lineage>
</organism>
<dbReference type="EMBL" id="BMOS01000018">
    <property type="protein sequence ID" value="GGN61039.1"/>
    <property type="molecule type" value="Genomic_DNA"/>
</dbReference>
<accession>A0A918D3A8</accession>
<reference evidence="1" key="2">
    <citation type="submission" date="2020-09" db="EMBL/GenBank/DDBJ databases">
        <authorList>
            <person name="Sun Q."/>
            <person name="Ohkuma M."/>
        </authorList>
    </citation>
    <scope>NUCLEOTIDE SEQUENCE</scope>
    <source>
        <strain evidence="1">JCM 17251</strain>
    </source>
</reference>
<protein>
    <submittedName>
        <fullName evidence="1">Uncharacterized protein</fullName>
    </submittedName>
</protein>
<name>A0A918D3A8_9BACI</name>
<comment type="caution">
    <text evidence="1">The sequence shown here is derived from an EMBL/GenBank/DDBJ whole genome shotgun (WGS) entry which is preliminary data.</text>
</comment>
<gene>
    <name evidence="1" type="ORF">GCM10007971_25700</name>
</gene>
<evidence type="ECO:0000313" key="2">
    <source>
        <dbReference type="Proteomes" id="UP000624041"/>
    </source>
</evidence>
<keyword evidence="2" id="KW-1185">Reference proteome</keyword>
<evidence type="ECO:0000313" key="1">
    <source>
        <dbReference type="EMBL" id="GGN61039.1"/>
    </source>
</evidence>
<reference evidence="1" key="1">
    <citation type="journal article" date="2014" name="Int. J. Syst. Evol. Microbiol.">
        <title>Complete genome sequence of Corynebacterium casei LMG S-19264T (=DSM 44701T), isolated from a smear-ripened cheese.</title>
        <authorList>
            <consortium name="US DOE Joint Genome Institute (JGI-PGF)"/>
            <person name="Walter F."/>
            <person name="Albersmeier A."/>
            <person name="Kalinowski J."/>
            <person name="Ruckert C."/>
        </authorList>
    </citation>
    <scope>NUCLEOTIDE SEQUENCE</scope>
    <source>
        <strain evidence="1">JCM 17251</strain>
    </source>
</reference>
<proteinExistence type="predicted"/>
<dbReference type="Proteomes" id="UP000624041">
    <property type="component" value="Unassembled WGS sequence"/>
</dbReference>
<dbReference type="AlphaFoldDB" id="A0A918D3A8"/>